<evidence type="ECO:0000256" key="1">
    <source>
        <dbReference type="SAM" id="MobiDB-lite"/>
    </source>
</evidence>
<dbReference type="RefSeq" id="WP_169379899.1">
    <property type="nucleotide sequence ID" value="NZ_JAAXLA010000005.1"/>
</dbReference>
<feature type="region of interest" description="Disordered" evidence="1">
    <location>
        <begin position="36"/>
        <end position="98"/>
    </location>
</feature>
<keyword evidence="3" id="KW-1185">Reference proteome</keyword>
<protein>
    <submittedName>
        <fullName evidence="2">Uncharacterized protein</fullName>
    </submittedName>
</protein>
<dbReference type="EMBL" id="JAAXLA010000005">
    <property type="protein sequence ID" value="NMH96507.1"/>
    <property type="molecule type" value="Genomic_DNA"/>
</dbReference>
<evidence type="ECO:0000313" key="3">
    <source>
        <dbReference type="Proteomes" id="UP000820669"/>
    </source>
</evidence>
<evidence type="ECO:0000313" key="2">
    <source>
        <dbReference type="EMBL" id="NMH96507.1"/>
    </source>
</evidence>
<accession>A0ABX1S7D3</accession>
<comment type="caution">
    <text evidence="2">The sequence shown here is derived from an EMBL/GenBank/DDBJ whole genome shotgun (WGS) entry which is preliminary data.</text>
</comment>
<dbReference type="Proteomes" id="UP000820669">
    <property type="component" value="Unassembled WGS sequence"/>
</dbReference>
<gene>
    <name evidence="2" type="ORF">HF526_04110</name>
</gene>
<sequence>MRLTRLGHDCSFGSGNVGAGAVDRSGRNSAALKADAHAEHVKPGGPPGTVHQSGAELAGCPHIGAGAHAARAGQRAPAVRRRAPPVEQFDDGRSGFAPDRLSAFWS</sequence>
<proteinExistence type="predicted"/>
<name>A0ABX1S7D3_9PSEU</name>
<feature type="compositionally biased region" description="Low complexity" evidence="1">
    <location>
        <begin position="64"/>
        <end position="77"/>
    </location>
</feature>
<organism evidence="2 3">
    <name type="scientific">Pseudonocardia acidicola</name>
    <dbReference type="NCBI Taxonomy" id="2724939"/>
    <lineage>
        <taxon>Bacteria</taxon>
        <taxon>Bacillati</taxon>
        <taxon>Actinomycetota</taxon>
        <taxon>Actinomycetes</taxon>
        <taxon>Pseudonocardiales</taxon>
        <taxon>Pseudonocardiaceae</taxon>
        <taxon>Pseudonocardia</taxon>
    </lineage>
</organism>
<reference evidence="2 3" key="1">
    <citation type="submission" date="2020-04" db="EMBL/GenBank/DDBJ databases">
        <authorList>
            <person name="Klaysubun C."/>
            <person name="Duangmal K."/>
            <person name="Lipun K."/>
        </authorList>
    </citation>
    <scope>NUCLEOTIDE SEQUENCE [LARGE SCALE GENOMIC DNA]</scope>
    <source>
        <strain evidence="2 3">K10HN5</strain>
    </source>
</reference>